<name>A0A8X8XPQ6_SALSN</name>
<evidence type="ECO:0008006" key="3">
    <source>
        <dbReference type="Google" id="ProtNLM"/>
    </source>
</evidence>
<evidence type="ECO:0000313" key="2">
    <source>
        <dbReference type="Proteomes" id="UP000298416"/>
    </source>
</evidence>
<reference evidence="1" key="2">
    <citation type="submission" date="2020-08" db="EMBL/GenBank/DDBJ databases">
        <title>Plant Genome Project.</title>
        <authorList>
            <person name="Zhang R.-G."/>
        </authorList>
    </citation>
    <scope>NUCLEOTIDE SEQUENCE</scope>
    <source>
        <strain evidence="1">Huo1</strain>
        <tissue evidence="1">Leaf</tissue>
    </source>
</reference>
<accession>A0A8X8XPQ6</accession>
<dbReference type="SUPFAM" id="SSF52402">
    <property type="entry name" value="Adenine nucleotide alpha hydrolases-like"/>
    <property type="match status" value="1"/>
</dbReference>
<dbReference type="EMBL" id="PNBA02000007">
    <property type="protein sequence ID" value="KAG6417820.1"/>
    <property type="molecule type" value="Genomic_DNA"/>
</dbReference>
<reference evidence="1" key="1">
    <citation type="submission" date="2018-01" db="EMBL/GenBank/DDBJ databases">
        <authorList>
            <person name="Mao J.F."/>
        </authorList>
    </citation>
    <scope>NUCLEOTIDE SEQUENCE</scope>
    <source>
        <strain evidence="1">Huo1</strain>
        <tissue evidence="1">Leaf</tissue>
    </source>
</reference>
<gene>
    <name evidence="1" type="ORF">SASPL_120013</name>
</gene>
<dbReference type="Gene3D" id="3.40.50.12370">
    <property type="match status" value="1"/>
</dbReference>
<dbReference type="Proteomes" id="UP000298416">
    <property type="component" value="Unassembled WGS sequence"/>
</dbReference>
<keyword evidence="2" id="KW-1185">Reference proteome</keyword>
<proteinExistence type="predicted"/>
<dbReference type="PANTHER" id="PTHR46553">
    <property type="entry name" value="ADENINE NUCLEOTIDE ALPHA HYDROLASES-LIKE SUPERFAMILY PROTEIN"/>
    <property type="match status" value="1"/>
</dbReference>
<protein>
    <recommendedName>
        <fullName evidence="3">UspA domain-containing protein</fullName>
    </recommendedName>
</protein>
<comment type="caution">
    <text evidence="1">The sequence shown here is derived from an EMBL/GenBank/DDBJ whole genome shotgun (WGS) entry which is preliminary data.</text>
</comment>
<organism evidence="1">
    <name type="scientific">Salvia splendens</name>
    <name type="common">Scarlet sage</name>
    <dbReference type="NCBI Taxonomy" id="180675"/>
    <lineage>
        <taxon>Eukaryota</taxon>
        <taxon>Viridiplantae</taxon>
        <taxon>Streptophyta</taxon>
        <taxon>Embryophyta</taxon>
        <taxon>Tracheophyta</taxon>
        <taxon>Spermatophyta</taxon>
        <taxon>Magnoliopsida</taxon>
        <taxon>eudicotyledons</taxon>
        <taxon>Gunneridae</taxon>
        <taxon>Pentapetalae</taxon>
        <taxon>asterids</taxon>
        <taxon>lamiids</taxon>
        <taxon>Lamiales</taxon>
        <taxon>Lamiaceae</taxon>
        <taxon>Nepetoideae</taxon>
        <taxon>Mentheae</taxon>
        <taxon>Salviinae</taxon>
        <taxon>Salvia</taxon>
        <taxon>Salvia subgen. Calosphace</taxon>
        <taxon>core Calosphace</taxon>
    </lineage>
</organism>
<sequence length="82" mass="8993">MDKSVMVVGIDDSDHSLYALEWTLKHLFSPAPEKSPFKLVKDVKMEGIEGDPRNALCDAVDKHNNNASVLVVGSHGYGAIKR</sequence>
<dbReference type="PANTHER" id="PTHR46553:SF3">
    <property type="entry name" value="ADENINE NUCLEOTIDE ALPHA HYDROLASES-LIKE SUPERFAMILY PROTEIN"/>
    <property type="match status" value="1"/>
</dbReference>
<evidence type="ECO:0000313" key="1">
    <source>
        <dbReference type="EMBL" id="KAG6417820.1"/>
    </source>
</evidence>
<dbReference type="AlphaFoldDB" id="A0A8X8XPQ6"/>